<dbReference type="GO" id="GO:0003677">
    <property type="term" value="F:DNA binding"/>
    <property type="evidence" value="ECO:0007669"/>
    <property type="project" value="UniProtKB-KW"/>
</dbReference>
<dbReference type="AlphaFoldDB" id="A6TTM7"/>
<organism evidence="5 6">
    <name type="scientific">Alkaliphilus metalliredigens (strain QYMF)</name>
    <dbReference type="NCBI Taxonomy" id="293826"/>
    <lineage>
        <taxon>Bacteria</taxon>
        <taxon>Bacillati</taxon>
        <taxon>Bacillota</taxon>
        <taxon>Clostridia</taxon>
        <taxon>Peptostreptococcales</taxon>
        <taxon>Natronincolaceae</taxon>
        <taxon>Alkaliphilus</taxon>
    </lineage>
</organism>
<dbReference type="Gene3D" id="1.10.10.10">
    <property type="entry name" value="Winged helix-like DNA-binding domain superfamily/Winged helix DNA-binding domain"/>
    <property type="match status" value="1"/>
</dbReference>
<dbReference type="HOGENOM" id="CLU_072769_1_0_9"/>
<dbReference type="SMART" id="SM00345">
    <property type="entry name" value="HTH_GNTR"/>
    <property type="match status" value="1"/>
</dbReference>
<dbReference type="PANTHER" id="PTHR38445:SF9">
    <property type="entry name" value="HTH-TYPE TRANSCRIPTIONAL REPRESSOR YTRA"/>
    <property type="match status" value="1"/>
</dbReference>
<dbReference type="InterPro" id="IPR000524">
    <property type="entry name" value="Tscrpt_reg_HTH_GntR"/>
</dbReference>
<evidence type="ECO:0000256" key="3">
    <source>
        <dbReference type="ARBA" id="ARBA00023163"/>
    </source>
</evidence>
<dbReference type="InterPro" id="IPR036388">
    <property type="entry name" value="WH-like_DNA-bd_sf"/>
</dbReference>
<keyword evidence="6" id="KW-1185">Reference proteome</keyword>
<keyword evidence="3" id="KW-0804">Transcription</keyword>
<dbReference type="SUPFAM" id="SSF46785">
    <property type="entry name" value="Winged helix' DNA-binding domain"/>
    <property type="match status" value="1"/>
</dbReference>
<keyword evidence="1" id="KW-0805">Transcription regulation</keyword>
<gene>
    <name evidence="5" type="ordered locus">Amet_3417</name>
</gene>
<evidence type="ECO:0000313" key="5">
    <source>
        <dbReference type="EMBL" id="ABR49545.1"/>
    </source>
</evidence>
<proteinExistence type="predicted"/>
<name>A6TTM7_ALKMQ</name>
<dbReference type="PROSITE" id="PS50949">
    <property type="entry name" value="HTH_GNTR"/>
    <property type="match status" value="1"/>
</dbReference>
<evidence type="ECO:0000259" key="4">
    <source>
        <dbReference type="PROSITE" id="PS50949"/>
    </source>
</evidence>
<reference evidence="6" key="1">
    <citation type="journal article" date="2016" name="Genome Announc.">
        <title>Complete genome sequence of Alkaliphilus metalliredigens strain QYMF, an alkaliphilic and metal-reducing bacterium isolated from borax-contaminated leachate ponds.</title>
        <authorList>
            <person name="Hwang C."/>
            <person name="Copeland A."/>
            <person name="Lucas S."/>
            <person name="Lapidus A."/>
            <person name="Barry K."/>
            <person name="Detter J.C."/>
            <person name="Glavina Del Rio T."/>
            <person name="Hammon N."/>
            <person name="Israni S."/>
            <person name="Dalin E."/>
            <person name="Tice H."/>
            <person name="Pitluck S."/>
            <person name="Chertkov O."/>
            <person name="Brettin T."/>
            <person name="Bruce D."/>
            <person name="Han C."/>
            <person name="Schmutz J."/>
            <person name="Larimer F."/>
            <person name="Land M.L."/>
            <person name="Hauser L."/>
            <person name="Kyrpides N."/>
            <person name="Mikhailova N."/>
            <person name="Ye Q."/>
            <person name="Zhou J."/>
            <person name="Richardson P."/>
            <person name="Fields M.W."/>
        </authorList>
    </citation>
    <scope>NUCLEOTIDE SEQUENCE [LARGE SCALE GENOMIC DNA]</scope>
    <source>
        <strain evidence="6">QYMF</strain>
    </source>
</reference>
<dbReference type="Proteomes" id="UP000001572">
    <property type="component" value="Chromosome"/>
</dbReference>
<dbReference type="OrthoDB" id="9802328at2"/>
<protein>
    <submittedName>
        <fullName evidence="5">Regulatory protein GntR, HTH</fullName>
    </submittedName>
</protein>
<dbReference type="Pfam" id="PF00392">
    <property type="entry name" value="GntR"/>
    <property type="match status" value="1"/>
</dbReference>
<evidence type="ECO:0000256" key="1">
    <source>
        <dbReference type="ARBA" id="ARBA00023015"/>
    </source>
</evidence>
<dbReference type="CDD" id="cd07377">
    <property type="entry name" value="WHTH_GntR"/>
    <property type="match status" value="1"/>
</dbReference>
<dbReference type="GO" id="GO:0003700">
    <property type="term" value="F:DNA-binding transcription factor activity"/>
    <property type="evidence" value="ECO:0007669"/>
    <property type="project" value="InterPro"/>
</dbReference>
<dbReference type="InterPro" id="IPR036390">
    <property type="entry name" value="WH_DNA-bd_sf"/>
</dbReference>
<accession>A6TTM7</accession>
<dbReference type="eggNOG" id="COG2188">
    <property type="taxonomic scope" value="Bacteria"/>
</dbReference>
<dbReference type="PRINTS" id="PR00035">
    <property type="entry name" value="HTHGNTR"/>
</dbReference>
<dbReference type="STRING" id="293826.Amet_3417"/>
<sequence>MKIDKQSGVPIYIQIKNTIMDDIKDGTLKIGDKLPTERELSQKMNVSRNTISSAYKLLEREGVLVSYQGRGTFVGEEEQTWKQHNIKDKVFRMIDLALEEAIETGFDTKEFISIVKERVKEKEAVIKNMNALFVECNIEQARYFAKELSKITDINVLPMTIAELQSRNQTNEQLLKEAQIIITTFNHINQVKNLIVDQQKEVCGVAINPSLETIVKIAKYPKKTKFGQICLSKEFQFKVQYALESAGLDNLEMMCSVSQEEEEVLKVIDASDVIIVSPGRKESIRQLVKGKKDVIGFDYFLDQYSVKAIISKVIEIKRHL</sequence>
<dbReference type="EMBL" id="CP000724">
    <property type="protein sequence ID" value="ABR49545.1"/>
    <property type="molecule type" value="Genomic_DNA"/>
</dbReference>
<evidence type="ECO:0000256" key="2">
    <source>
        <dbReference type="ARBA" id="ARBA00023125"/>
    </source>
</evidence>
<keyword evidence="2" id="KW-0238">DNA-binding</keyword>
<dbReference type="PANTHER" id="PTHR38445">
    <property type="entry name" value="HTH-TYPE TRANSCRIPTIONAL REPRESSOR YTRA"/>
    <property type="match status" value="1"/>
</dbReference>
<feature type="domain" description="HTH gntR-type" evidence="4">
    <location>
        <begin position="9"/>
        <end position="77"/>
    </location>
</feature>
<dbReference type="KEGG" id="amt:Amet_3417"/>
<evidence type="ECO:0000313" key="6">
    <source>
        <dbReference type="Proteomes" id="UP000001572"/>
    </source>
</evidence>
<dbReference type="RefSeq" id="WP_012064508.1">
    <property type="nucleotide sequence ID" value="NC_009633.1"/>
</dbReference>